<evidence type="ECO:0000313" key="1">
    <source>
        <dbReference type="EMBL" id="HIV27214.1"/>
    </source>
</evidence>
<evidence type="ECO:0000313" key="2">
    <source>
        <dbReference type="Proteomes" id="UP000886884"/>
    </source>
</evidence>
<reference evidence="1" key="1">
    <citation type="submission" date="2020-10" db="EMBL/GenBank/DDBJ databases">
        <authorList>
            <person name="Gilroy R."/>
        </authorList>
    </citation>
    <scope>NUCLEOTIDE SEQUENCE</scope>
    <source>
        <strain evidence="1">CHK183-6373</strain>
    </source>
</reference>
<accession>A0A9D1P7V9</accession>
<gene>
    <name evidence="1" type="ORF">IAA64_04550</name>
</gene>
<organism evidence="1 2">
    <name type="scientific">Candidatus Ornithocaccomicrobium faecavium</name>
    <dbReference type="NCBI Taxonomy" id="2840890"/>
    <lineage>
        <taxon>Bacteria</taxon>
        <taxon>Bacillati</taxon>
        <taxon>Bacillota</taxon>
        <taxon>Clostridia</taxon>
        <taxon>Candidatus Ornithocaccomicrobium</taxon>
    </lineage>
</organism>
<dbReference type="InterPro" id="IPR029058">
    <property type="entry name" value="AB_hydrolase_fold"/>
</dbReference>
<proteinExistence type="predicted"/>
<sequence length="168" mass="17945">MDYQQCINGKTLNYFARTNEKSLSGPIEGVVLEFPGLGGGSCMGGVDAVGEYTAPYGLRCAHANILLAYVFTGPWSWMNDSAVRIADAVVDAIWERYQLAEDIPLISTGGSMGGCGALLYARYGKRAPTACAANGPGCDAMALYRGHPDFARTLFHAVAHYTCSFEEA</sequence>
<reference evidence="1" key="2">
    <citation type="journal article" date="2021" name="PeerJ">
        <title>Extensive microbial diversity within the chicken gut microbiome revealed by metagenomics and culture.</title>
        <authorList>
            <person name="Gilroy R."/>
            <person name="Ravi A."/>
            <person name="Getino M."/>
            <person name="Pursley I."/>
            <person name="Horton D.L."/>
            <person name="Alikhan N.F."/>
            <person name="Baker D."/>
            <person name="Gharbi K."/>
            <person name="Hall N."/>
            <person name="Watson M."/>
            <person name="Adriaenssens E.M."/>
            <person name="Foster-Nyarko E."/>
            <person name="Jarju S."/>
            <person name="Secka A."/>
            <person name="Antonio M."/>
            <person name="Oren A."/>
            <person name="Chaudhuri R.R."/>
            <person name="La Ragione R."/>
            <person name="Hildebrand F."/>
            <person name="Pallen M.J."/>
        </authorList>
    </citation>
    <scope>NUCLEOTIDE SEQUENCE</scope>
    <source>
        <strain evidence="1">CHK183-6373</strain>
    </source>
</reference>
<dbReference type="AlphaFoldDB" id="A0A9D1P7V9"/>
<comment type="caution">
    <text evidence="1">The sequence shown here is derived from an EMBL/GenBank/DDBJ whole genome shotgun (WGS) entry which is preliminary data.</text>
</comment>
<dbReference type="Gene3D" id="3.40.50.1820">
    <property type="entry name" value="alpha/beta hydrolase"/>
    <property type="match status" value="1"/>
</dbReference>
<evidence type="ECO:0008006" key="3">
    <source>
        <dbReference type="Google" id="ProtNLM"/>
    </source>
</evidence>
<feature type="non-terminal residue" evidence="1">
    <location>
        <position position="168"/>
    </location>
</feature>
<protein>
    <recommendedName>
        <fullName evidence="3">Prolyl oligopeptidase family protein</fullName>
    </recommendedName>
</protein>
<dbReference type="Proteomes" id="UP000886884">
    <property type="component" value="Unassembled WGS sequence"/>
</dbReference>
<dbReference type="EMBL" id="DVOT01000078">
    <property type="protein sequence ID" value="HIV27214.1"/>
    <property type="molecule type" value="Genomic_DNA"/>
</dbReference>
<dbReference type="SUPFAM" id="SSF53474">
    <property type="entry name" value="alpha/beta-Hydrolases"/>
    <property type="match status" value="1"/>
</dbReference>
<name>A0A9D1P7V9_9FIRM</name>